<dbReference type="Proteomes" id="UP000703269">
    <property type="component" value="Unassembled WGS sequence"/>
</dbReference>
<feature type="region of interest" description="Disordered" evidence="1">
    <location>
        <begin position="869"/>
        <end position="897"/>
    </location>
</feature>
<feature type="transmembrane region" description="Helical" evidence="2">
    <location>
        <begin position="133"/>
        <end position="155"/>
    </location>
</feature>
<dbReference type="AlphaFoldDB" id="A0A9P3G5V0"/>
<feature type="compositionally biased region" description="Polar residues" evidence="1">
    <location>
        <begin position="799"/>
        <end position="811"/>
    </location>
</feature>
<organism evidence="4 5">
    <name type="scientific">Phanerochaete sordida</name>
    <dbReference type="NCBI Taxonomy" id="48140"/>
    <lineage>
        <taxon>Eukaryota</taxon>
        <taxon>Fungi</taxon>
        <taxon>Dikarya</taxon>
        <taxon>Basidiomycota</taxon>
        <taxon>Agaricomycotina</taxon>
        <taxon>Agaricomycetes</taxon>
        <taxon>Polyporales</taxon>
        <taxon>Phanerochaetaceae</taxon>
        <taxon>Phanerochaete</taxon>
    </lineage>
</organism>
<evidence type="ECO:0000256" key="1">
    <source>
        <dbReference type="SAM" id="MobiDB-lite"/>
    </source>
</evidence>
<evidence type="ECO:0000259" key="3">
    <source>
        <dbReference type="Pfam" id="PF20153"/>
    </source>
</evidence>
<dbReference type="OrthoDB" id="2798795at2759"/>
<feature type="compositionally biased region" description="Pro residues" evidence="1">
    <location>
        <begin position="943"/>
        <end position="952"/>
    </location>
</feature>
<evidence type="ECO:0000313" key="5">
    <source>
        <dbReference type="Proteomes" id="UP000703269"/>
    </source>
</evidence>
<dbReference type="EMBL" id="BPQB01000010">
    <property type="protein sequence ID" value="GJE88786.1"/>
    <property type="molecule type" value="Genomic_DNA"/>
</dbReference>
<keyword evidence="5" id="KW-1185">Reference proteome</keyword>
<feature type="transmembrane region" description="Helical" evidence="2">
    <location>
        <begin position="224"/>
        <end position="248"/>
    </location>
</feature>
<feature type="transmembrane region" description="Helical" evidence="2">
    <location>
        <begin position="191"/>
        <end position="218"/>
    </location>
</feature>
<name>A0A9P3G5V0_9APHY</name>
<feature type="domain" description="DUF6535" evidence="3">
    <location>
        <begin position="31"/>
        <end position="219"/>
    </location>
</feature>
<proteinExistence type="predicted"/>
<protein>
    <recommendedName>
        <fullName evidence="3">DUF6535 domain-containing protein</fullName>
    </recommendedName>
</protein>
<feature type="compositionally biased region" description="Pro residues" evidence="1">
    <location>
        <begin position="992"/>
        <end position="1001"/>
    </location>
</feature>
<accession>A0A9P3G5V0</accession>
<keyword evidence="2" id="KW-0472">Membrane</keyword>
<comment type="caution">
    <text evidence="4">The sequence shown here is derived from an EMBL/GenBank/DDBJ whole genome shotgun (WGS) entry which is preliminary data.</text>
</comment>
<keyword evidence="2" id="KW-0812">Transmembrane</keyword>
<sequence length="1039" mass="114478">MRPFGSSRSTRQKDRLGATPELAEPTPLFSWAGVEDHLATHDGSEMDDYADDIDTLLVFAGLFSAILTAFITQTYPSLQPNGTATTNGLLALSLRAQLQTTASHLLDTLDPILISHAASISPTPFTPASSDRWINIFFFLSLLFSLAAALFGILAKQWLREYMKWNSPLNNPRDNVLIRQIRIEAWDTWRVAAIISSIPILLEFGMFLFLAGVVILLWTLDDVVAKVITVFAALFTSIICAFTLLPIFSKRCPYRSPTAWAFLAAARALYASFDFGYGLFKLAGTFMLESVLYFAAFSVGLGQRTWDYDICHDVYEKHLARFHWMVPSGWRDQDLERCFATTVRLGLWSKPIDLREAARHELLKEKARFLRDGESQDVLGAPSTLDQAAEALLHNISAASRLLRALSWVRQSSEDAIVSTYVDQCISSIHSDSLQPLGESLAEWDDHIRMLTDWCLLTSVEHDHAPSEPYRALLADTSRDKAGEFTELRRYSGVHVSDNGNLSILCHRLRSSKTSVSRSSLLLIPSITQLSIADLRHFSDIAAKESRALNTRVARQRALELFSSLSLLPNTLEDKRLWELLLEAIGQFEGERPPVITAVSSDIFMLAVRYGKVLIPAARNGIVFEPEGPMTPADFEPLLIYFISKLEGGSESYLDLAILTSFYWLRSGGVKSAGFSASAVLDKMIVAARTISSFSRPKNSASRDRKDLLWISELSLRSYALTVFHGSRFRELLHTLGQAFRRDQLVGPQDKIHTHLHDALLAAHAERPCDHMILCPWNKHACTRLWGTCPLLSKRRGSSLMTISPPTSPFQDNYPPHSRETSGGSTRSDPLPARPPTVHRPAIPRVLTRKQPISSASLGGAALVESPTAEHARLSLDSSPSEASLGDLRPGPPRPRANTAVRFLDVVRSAAEQAAGGSAHKAEGSNGTASTLAEEAGAVAQPAPRPPGPSRAPPSLRDFLKPSLSRTVTRIDSPTLGAPTVSRLDRRQAAPLTPPGILPPPLPPTRLATLLRVALLRQTGAGVKMPRTCSKRRMSKGKR</sequence>
<gene>
    <name evidence="4" type="ORF">PsYK624_048730</name>
</gene>
<evidence type="ECO:0000313" key="4">
    <source>
        <dbReference type="EMBL" id="GJE88786.1"/>
    </source>
</evidence>
<evidence type="ECO:0000256" key="2">
    <source>
        <dbReference type="SAM" id="Phobius"/>
    </source>
</evidence>
<feature type="region of interest" description="Disordered" evidence="1">
    <location>
        <begin position="936"/>
        <end position="1001"/>
    </location>
</feature>
<feature type="region of interest" description="Disordered" evidence="1">
    <location>
        <begin position="798"/>
        <end position="851"/>
    </location>
</feature>
<keyword evidence="2" id="KW-1133">Transmembrane helix</keyword>
<dbReference type="Pfam" id="PF20153">
    <property type="entry name" value="DUF6535"/>
    <property type="match status" value="1"/>
</dbReference>
<reference evidence="4 5" key="1">
    <citation type="submission" date="2021-08" db="EMBL/GenBank/DDBJ databases">
        <title>Draft Genome Sequence of Phanerochaete sordida strain YK-624.</title>
        <authorList>
            <person name="Mori T."/>
            <person name="Dohra H."/>
            <person name="Suzuki T."/>
            <person name="Kawagishi H."/>
            <person name="Hirai H."/>
        </authorList>
    </citation>
    <scope>NUCLEOTIDE SEQUENCE [LARGE SCALE GENOMIC DNA]</scope>
    <source>
        <strain evidence="4 5">YK-624</strain>
    </source>
</reference>
<dbReference type="InterPro" id="IPR045338">
    <property type="entry name" value="DUF6535"/>
</dbReference>
<feature type="transmembrane region" description="Helical" evidence="2">
    <location>
        <begin position="56"/>
        <end position="75"/>
    </location>
</feature>